<dbReference type="Gene3D" id="3.30.420.130">
    <property type="entry name" value="Dinitrogenase iron-molybdenum cofactor biosynthesis domain"/>
    <property type="match status" value="1"/>
</dbReference>
<evidence type="ECO:0000259" key="1">
    <source>
        <dbReference type="Pfam" id="PF02579"/>
    </source>
</evidence>
<dbReference type="Pfam" id="PF02579">
    <property type="entry name" value="Nitro_FeMo-Co"/>
    <property type="match status" value="1"/>
</dbReference>
<evidence type="ECO:0000313" key="3">
    <source>
        <dbReference type="Proteomes" id="UP000215332"/>
    </source>
</evidence>
<evidence type="ECO:0000313" key="2">
    <source>
        <dbReference type="EMBL" id="SNV34867.1"/>
    </source>
</evidence>
<sequence>MTMNFMIPVHDDGSVEPRFGRAPKVAVATVDDSGSITGWQTFDVQWDRLHDEGPEGSHHARIVRFLREHEVAAVVSTHIGAGMQHTIMKMGLAMLPATDPDARASVAAVAEQVAR</sequence>
<organism evidence="2 3">
    <name type="scientific">Cutibacterium granulosum</name>
    <dbReference type="NCBI Taxonomy" id="33011"/>
    <lineage>
        <taxon>Bacteria</taxon>
        <taxon>Bacillati</taxon>
        <taxon>Actinomycetota</taxon>
        <taxon>Actinomycetes</taxon>
        <taxon>Propionibacteriales</taxon>
        <taxon>Propionibacteriaceae</taxon>
        <taxon>Cutibacterium</taxon>
    </lineage>
</organism>
<proteinExistence type="predicted"/>
<dbReference type="AlphaFoldDB" id="A0A239WK71"/>
<feature type="domain" description="Dinitrogenase iron-molybdenum cofactor biosynthesis" evidence="1">
    <location>
        <begin position="11"/>
        <end position="104"/>
    </location>
</feature>
<accession>A0A239WK71</accession>
<dbReference type="InterPro" id="IPR036105">
    <property type="entry name" value="DiNase_FeMo-co_biosyn_sf"/>
</dbReference>
<dbReference type="KEGG" id="cgrn:4412665_01182"/>
<name>A0A239WK71_9ACTN</name>
<dbReference type="Proteomes" id="UP000215332">
    <property type="component" value="Chromosome 1"/>
</dbReference>
<protein>
    <submittedName>
        <fullName evidence="2">Dinitrogenase iron-molybdenum cofactor</fullName>
    </submittedName>
</protein>
<dbReference type="eggNOG" id="COG1433">
    <property type="taxonomic scope" value="Bacteria"/>
</dbReference>
<reference evidence="2 3" key="1">
    <citation type="submission" date="2017-06" db="EMBL/GenBank/DDBJ databases">
        <authorList>
            <consortium name="Pathogen Informatics"/>
        </authorList>
    </citation>
    <scope>NUCLEOTIDE SEQUENCE [LARGE SCALE GENOMIC DNA]</scope>
    <source>
        <strain evidence="2 3">NCTC11865</strain>
    </source>
</reference>
<dbReference type="InterPro" id="IPR003731">
    <property type="entry name" value="Di-Nase_FeMo-co_biosynth"/>
</dbReference>
<dbReference type="EMBL" id="LT906441">
    <property type="protein sequence ID" value="SNV34867.1"/>
    <property type="molecule type" value="Genomic_DNA"/>
</dbReference>
<gene>
    <name evidence="2" type="ORF">SAMEA4412665_01182</name>
</gene>
<dbReference type="SUPFAM" id="SSF53146">
    <property type="entry name" value="Nitrogenase accessory factor-like"/>
    <property type="match status" value="1"/>
</dbReference>